<protein>
    <submittedName>
        <fullName evidence="2">Uncharacterized protein</fullName>
    </submittedName>
</protein>
<dbReference type="OrthoDB" id="4789362at2"/>
<organism evidence="2 3">
    <name type="scientific">Frankia alni (strain DSM 45986 / CECT 9034 / ACN14a)</name>
    <dbReference type="NCBI Taxonomy" id="326424"/>
    <lineage>
        <taxon>Bacteria</taxon>
        <taxon>Bacillati</taxon>
        <taxon>Actinomycetota</taxon>
        <taxon>Actinomycetes</taxon>
        <taxon>Frankiales</taxon>
        <taxon>Frankiaceae</taxon>
        <taxon>Frankia</taxon>
    </lineage>
</organism>
<feature type="compositionally biased region" description="Polar residues" evidence="1">
    <location>
        <begin position="1"/>
        <end position="11"/>
    </location>
</feature>
<dbReference type="AlphaFoldDB" id="Q0RM23"/>
<keyword evidence="3" id="KW-1185">Reference proteome</keyword>
<dbReference type="KEGG" id="fal:FRAAL2785"/>
<evidence type="ECO:0000256" key="1">
    <source>
        <dbReference type="SAM" id="MobiDB-lite"/>
    </source>
</evidence>
<dbReference type="Proteomes" id="UP000000657">
    <property type="component" value="Chromosome"/>
</dbReference>
<gene>
    <name evidence="2" type="ordered locus">FRAAL2785</name>
</gene>
<reference evidence="2 3" key="1">
    <citation type="journal article" date="2007" name="Genome Res.">
        <title>Genome characteristics of facultatively symbiotic Frankia sp. strains reflect host range and host plant biogeography.</title>
        <authorList>
            <person name="Normand P."/>
            <person name="Lapierre P."/>
            <person name="Tisa L.S."/>
            <person name="Gogarten J.P."/>
            <person name="Alloisio N."/>
            <person name="Bagnarol E."/>
            <person name="Bassi C.A."/>
            <person name="Berry A.M."/>
            <person name="Bickhart D.M."/>
            <person name="Choisne N."/>
            <person name="Couloux A."/>
            <person name="Cournoyer B."/>
            <person name="Cruveiller S."/>
            <person name="Daubin V."/>
            <person name="Demange N."/>
            <person name="Francino M.P."/>
            <person name="Goltsman E."/>
            <person name="Huang Y."/>
            <person name="Kopp O.R."/>
            <person name="Labarre L."/>
            <person name="Lapidus A."/>
            <person name="Lavire C."/>
            <person name="Marechal J."/>
            <person name="Martinez M."/>
            <person name="Mastronunzio J.E."/>
            <person name="Mullin B.C."/>
            <person name="Niemann J."/>
            <person name="Pujic P."/>
            <person name="Rawnsley T."/>
            <person name="Rouy Z."/>
            <person name="Schenowitz C."/>
            <person name="Sellstedt A."/>
            <person name="Tavares F."/>
            <person name="Tomkins J.P."/>
            <person name="Vallenet D."/>
            <person name="Valverde C."/>
            <person name="Wall L.G."/>
            <person name="Wang Y."/>
            <person name="Medigue C."/>
            <person name="Benson D.R."/>
        </authorList>
    </citation>
    <scope>NUCLEOTIDE SEQUENCE [LARGE SCALE GENOMIC DNA]</scope>
    <source>
        <strain evidence="3">DSM 45986 / CECT 9034 / ACN14a</strain>
    </source>
</reference>
<dbReference type="RefSeq" id="WP_011603937.1">
    <property type="nucleotide sequence ID" value="NC_008278.1"/>
</dbReference>
<evidence type="ECO:0000313" key="2">
    <source>
        <dbReference type="EMBL" id="CAJ61429.1"/>
    </source>
</evidence>
<dbReference type="EMBL" id="CT573213">
    <property type="protein sequence ID" value="CAJ61429.1"/>
    <property type="molecule type" value="Genomic_DNA"/>
</dbReference>
<accession>Q0RM23</accession>
<feature type="region of interest" description="Disordered" evidence="1">
    <location>
        <begin position="1"/>
        <end position="20"/>
    </location>
</feature>
<sequence>MDSNTDNSGARTVTAEPPPPLVFGHPVERVNGTYTDPATGRTYLAVTEVLGVIGAGFAVKRWIASTVARCATDHAEQIEDMLHPAGRAVPAAYMQFLADYVLIQQLPARRRVQAIDRAVTVLAAVIAAGERQRATVDEQARDRVVAMLAAEPDRQRDAAAERGKAVHRAAQAIVLERGRVDVEENAAGYVDAFNAFWAEWAPVAVFAEAVVADPEAGWAGTADLMIWHPVYGLILVDIKTGNSLWPDHAVQLTVYESAREIWLDHLGSKIPMPRVDTLALLHLRGDRSYDMRLVPRDPAHLTEFARRMQSYRWDRQHTAKAIGGRLHPEGHIYLTEIPRIRKAVVAALLAEGVATVTELAMKGRHWLEASDITGIGKVTLEKLEQHMSVAERERWNAPAAEAAA</sequence>
<proteinExistence type="predicted"/>
<dbReference type="HOGENOM" id="CLU_681059_0_0_11"/>
<evidence type="ECO:0000313" key="3">
    <source>
        <dbReference type="Proteomes" id="UP000000657"/>
    </source>
</evidence>
<dbReference type="STRING" id="326424.FRAAL2785"/>
<name>Q0RM23_FRAAA</name>